<evidence type="ECO:0000256" key="3">
    <source>
        <dbReference type="ARBA" id="ARBA00022452"/>
    </source>
</evidence>
<keyword evidence="6" id="KW-0998">Cell outer membrane</keyword>
<keyword evidence="3" id="KW-1134">Transmembrane beta strand</keyword>
<evidence type="ECO:0000313" key="9">
    <source>
        <dbReference type="EMBL" id="MDU0355600.1"/>
    </source>
</evidence>
<comment type="subcellular location">
    <subcellularLocation>
        <location evidence="1">Cell outer membrane</location>
        <topology evidence="1">Multi-pass membrane protein</topology>
    </subcellularLocation>
</comment>
<evidence type="ECO:0000256" key="1">
    <source>
        <dbReference type="ARBA" id="ARBA00004571"/>
    </source>
</evidence>
<dbReference type="InterPro" id="IPR057601">
    <property type="entry name" value="Oar-like_b-barrel"/>
</dbReference>
<keyword evidence="10" id="KW-1185">Reference proteome</keyword>
<dbReference type="SUPFAM" id="SSF49452">
    <property type="entry name" value="Starch-binding domain-like"/>
    <property type="match status" value="1"/>
</dbReference>
<evidence type="ECO:0000256" key="2">
    <source>
        <dbReference type="ARBA" id="ARBA00022448"/>
    </source>
</evidence>
<proteinExistence type="predicted"/>
<dbReference type="Gene3D" id="2.40.170.20">
    <property type="entry name" value="TonB-dependent receptor, beta-barrel domain"/>
    <property type="match status" value="2"/>
</dbReference>
<dbReference type="PANTHER" id="PTHR30069:SF46">
    <property type="entry name" value="OAR PROTEIN"/>
    <property type="match status" value="1"/>
</dbReference>
<dbReference type="EMBL" id="JAWDIO010000002">
    <property type="protein sequence ID" value="MDU0355600.1"/>
    <property type="molecule type" value="Genomic_DNA"/>
</dbReference>
<evidence type="ECO:0000256" key="4">
    <source>
        <dbReference type="ARBA" id="ARBA00022692"/>
    </source>
</evidence>
<keyword evidence="9" id="KW-0675">Receptor</keyword>
<dbReference type="Pfam" id="PF25183">
    <property type="entry name" value="OMP_b-brl_4"/>
    <property type="match status" value="1"/>
</dbReference>
<evidence type="ECO:0000259" key="8">
    <source>
        <dbReference type="Pfam" id="PF25183"/>
    </source>
</evidence>
<protein>
    <submittedName>
        <fullName evidence="9">TonB-dependent receptor</fullName>
    </submittedName>
</protein>
<name>A0ABU3T008_9ALTE</name>
<dbReference type="Pfam" id="PF13620">
    <property type="entry name" value="CarboxypepD_reg"/>
    <property type="match status" value="1"/>
</dbReference>
<dbReference type="Gene3D" id="2.60.40.1120">
    <property type="entry name" value="Carboxypeptidase-like, regulatory domain"/>
    <property type="match status" value="1"/>
</dbReference>
<dbReference type="Proteomes" id="UP001247805">
    <property type="component" value="Unassembled WGS sequence"/>
</dbReference>
<keyword evidence="5" id="KW-0472">Membrane</keyword>
<dbReference type="PROSITE" id="PS01156">
    <property type="entry name" value="TONB_DEPENDENT_REC_2"/>
    <property type="match status" value="1"/>
</dbReference>
<feature type="signal peptide" evidence="7">
    <location>
        <begin position="1"/>
        <end position="24"/>
    </location>
</feature>
<organism evidence="9 10">
    <name type="scientific">Paraglaciecola aquimarina</name>
    <dbReference type="NCBI Taxonomy" id="1235557"/>
    <lineage>
        <taxon>Bacteria</taxon>
        <taxon>Pseudomonadati</taxon>
        <taxon>Pseudomonadota</taxon>
        <taxon>Gammaproteobacteria</taxon>
        <taxon>Alteromonadales</taxon>
        <taxon>Alteromonadaceae</taxon>
        <taxon>Paraglaciecola</taxon>
    </lineage>
</organism>
<dbReference type="InterPro" id="IPR010917">
    <property type="entry name" value="TonB_rcpt_CS"/>
</dbReference>
<dbReference type="InterPro" id="IPR013784">
    <property type="entry name" value="Carb-bd-like_fold"/>
</dbReference>
<sequence>MFKFKKTVAALAVTTVLGMNVAKAEDIRGTVSITSGVADGVTVMAKNIATGTTRTISLDADGSYRLAKLPSGVYEVVVSKDGNTLAKEEVRVSLGQNSVTNFEVAVPSSQTEVISIVGSSYSSIDLSSSDSGLTLGDIEIARMPVARDITSVALLAPGTVKGDSAFGNTASFGGSSVAENACYINGLEVTNTRQGLGCGEVPFEFYKEFQVKTGGYSAKYGRATGGTINSITKGGSNDWEFAAILQFEPDSLQEEGSFSRGLGASGRVFRDERHDSDNTVDFTVSASGAIIEDTLFFYALLNPRDVEQTYTWNGDEFSPNDQYRIEKASGGDNLFWGGKIDWDINEDHRLSLFGYSNRRDIDRVVYDYDGNVGANGQIGDMIDSALLKRGGEAKSLSYTGFITDDLIVTALVGMIETEYETQASNLVCPTVTDSRTTNNPVKGCGAGGSFGANNDENKQYRLDIEYTVGDHTVVAGIDYQERDSSRISRPIGGHSYDYKTLAAGGDFQADNGALENDTGSAFDYVEDRIFDGGGSFNSELTAYYIEDKWEVADNLTLDIGLRVDEFDSWGTTEKLLTSFKTDVAPRLGITWDPQGDGDSKVYATYGRYYLPVANNTIFRAASGVSDVTTAYTFTGVDATTGAPTGLTPLAEALGVGNLQDSQQVSGTPVVPEKDIFQAQEADPFSKDEYIIGYQKVLNDEYTIGFKGMYREVVTALDDYCGRYAFPYCVMVNPGSDSSWYSDGYYWNGTDWGDSQFDDDGVPDAGSLTTYSAETMGLPKANNEYTSLESMVKYQSDNLRYTFTYTWSRSVGNFEGAVKSDIGQADAGITQDFDFPALMDGADGYQPNDRRHAFKMFGTWEPVENLTVGWNTTLTSGRPLSLFGQGYPSDDPNLNGGWGDLFYLADTDDKGVLTGTYTKHSRGTAGRTPWTFNVDTSVAYAFEVSDIDMRASFNVFNLFNNQEPVALNEHYEASEGVVNQWHGAAYSFQAPRSVRISLEARF</sequence>
<dbReference type="InterPro" id="IPR039426">
    <property type="entry name" value="TonB-dep_rcpt-like"/>
</dbReference>
<dbReference type="RefSeq" id="WP_316027134.1">
    <property type="nucleotide sequence ID" value="NZ_JAWDIO010000002.1"/>
</dbReference>
<keyword evidence="4" id="KW-0812">Transmembrane</keyword>
<reference evidence="9 10" key="1">
    <citation type="submission" date="2023-10" db="EMBL/GenBank/DDBJ databases">
        <title>Glaciecola aquimarina strain GGW-M5 nov., isolated from a coastal seawater.</title>
        <authorList>
            <person name="Bayburt H."/>
            <person name="Kim J.M."/>
            <person name="Choi B.J."/>
            <person name="Jeon C.O."/>
        </authorList>
    </citation>
    <scope>NUCLEOTIDE SEQUENCE [LARGE SCALE GENOMIC DNA]</scope>
    <source>
        <strain evidence="9 10">KCTC 32108</strain>
    </source>
</reference>
<evidence type="ECO:0000313" key="10">
    <source>
        <dbReference type="Proteomes" id="UP001247805"/>
    </source>
</evidence>
<accession>A0ABU3T008</accession>
<feature type="chain" id="PRO_5047494669" evidence="7">
    <location>
        <begin position="25"/>
        <end position="1001"/>
    </location>
</feature>
<evidence type="ECO:0000256" key="5">
    <source>
        <dbReference type="ARBA" id="ARBA00023136"/>
    </source>
</evidence>
<keyword evidence="7" id="KW-0732">Signal</keyword>
<dbReference type="InterPro" id="IPR036942">
    <property type="entry name" value="Beta-barrel_TonB_sf"/>
</dbReference>
<feature type="domain" description="TonB-dependent transporter Oar-like beta-barrel" evidence="8">
    <location>
        <begin position="316"/>
        <end position="581"/>
    </location>
</feature>
<dbReference type="SUPFAM" id="SSF56935">
    <property type="entry name" value="Porins"/>
    <property type="match status" value="1"/>
</dbReference>
<evidence type="ECO:0000256" key="7">
    <source>
        <dbReference type="SAM" id="SignalP"/>
    </source>
</evidence>
<keyword evidence="2" id="KW-0813">Transport</keyword>
<comment type="caution">
    <text evidence="9">The sequence shown here is derived from an EMBL/GenBank/DDBJ whole genome shotgun (WGS) entry which is preliminary data.</text>
</comment>
<gene>
    <name evidence="9" type="ORF">RS130_18360</name>
</gene>
<evidence type="ECO:0000256" key="6">
    <source>
        <dbReference type="ARBA" id="ARBA00023237"/>
    </source>
</evidence>
<dbReference type="PANTHER" id="PTHR30069">
    <property type="entry name" value="TONB-DEPENDENT OUTER MEMBRANE RECEPTOR"/>
    <property type="match status" value="1"/>
</dbReference>